<keyword evidence="2" id="KW-0547">Nucleotide-binding</keyword>
<dbReference type="InterPro" id="IPR006935">
    <property type="entry name" value="Helicase/UvrB_N"/>
</dbReference>
<dbReference type="PROSITE" id="PS51194">
    <property type="entry name" value="HELICASE_CTER"/>
    <property type="match status" value="1"/>
</dbReference>
<dbReference type="Proteomes" id="UP000693941">
    <property type="component" value="Chromosome"/>
</dbReference>
<dbReference type="Pfam" id="PF00271">
    <property type="entry name" value="Helicase_C"/>
    <property type="match status" value="1"/>
</dbReference>
<dbReference type="RefSeq" id="WP_218260684.1">
    <property type="nucleotide sequence ID" value="NZ_CP077715.1"/>
</dbReference>
<evidence type="ECO:0000256" key="1">
    <source>
        <dbReference type="ARBA" id="ARBA00012552"/>
    </source>
</evidence>
<evidence type="ECO:0000256" key="5">
    <source>
        <dbReference type="ARBA" id="ARBA00022840"/>
    </source>
</evidence>
<dbReference type="GO" id="GO:0005524">
    <property type="term" value="F:ATP binding"/>
    <property type="evidence" value="ECO:0007669"/>
    <property type="project" value="UniProtKB-KW"/>
</dbReference>
<feature type="domain" description="Helicase C-terminal" evidence="8">
    <location>
        <begin position="285"/>
        <end position="423"/>
    </location>
</feature>
<keyword evidence="4 9" id="KW-0347">Helicase</keyword>
<dbReference type="AlphaFoldDB" id="A0A8F5BVZ6"/>
<dbReference type="InterPro" id="IPR014001">
    <property type="entry name" value="Helicase_ATP-bd"/>
</dbReference>
<feature type="domain" description="Helicase ATP-binding" evidence="7">
    <location>
        <begin position="30"/>
        <end position="180"/>
    </location>
</feature>
<dbReference type="Pfam" id="PF04851">
    <property type="entry name" value="ResIII"/>
    <property type="match status" value="1"/>
</dbReference>
<dbReference type="GO" id="GO:0003677">
    <property type="term" value="F:DNA binding"/>
    <property type="evidence" value="ECO:0007669"/>
    <property type="project" value="InterPro"/>
</dbReference>
<dbReference type="InterPro" id="IPR050547">
    <property type="entry name" value="DEAD_box_RNA_helicases"/>
</dbReference>
<dbReference type="InterPro" id="IPR001650">
    <property type="entry name" value="Helicase_C-like"/>
</dbReference>
<dbReference type="PANTHER" id="PTHR47963">
    <property type="entry name" value="DEAD-BOX ATP-DEPENDENT RNA HELICASE 47, MITOCHONDRIAL"/>
    <property type="match status" value="1"/>
</dbReference>
<keyword evidence="6" id="KW-0175">Coiled coil</keyword>
<evidence type="ECO:0000256" key="2">
    <source>
        <dbReference type="ARBA" id="ARBA00022741"/>
    </source>
</evidence>
<evidence type="ECO:0000256" key="6">
    <source>
        <dbReference type="SAM" id="Coils"/>
    </source>
</evidence>
<gene>
    <name evidence="9" type="ORF">J5U21_02130</name>
</gene>
<keyword evidence="3 9" id="KW-0378">Hydrolase</keyword>
<evidence type="ECO:0000313" key="9">
    <source>
        <dbReference type="EMBL" id="QXJ32479.1"/>
    </source>
</evidence>
<organism evidence="9 10">
    <name type="scientific">Saccharolobus shibatae</name>
    <dbReference type="NCBI Taxonomy" id="2286"/>
    <lineage>
        <taxon>Archaea</taxon>
        <taxon>Thermoproteota</taxon>
        <taxon>Thermoprotei</taxon>
        <taxon>Sulfolobales</taxon>
        <taxon>Sulfolobaceae</taxon>
        <taxon>Saccharolobus</taxon>
    </lineage>
</organism>
<proteinExistence type="predicted"/>
<evidence type="ECO:0000313" key="10">
    <source>
        <dbReference type="Proteomes" id="UP000693941"/>
    </source>
</evidence>
<dbReference type="PROSITE" id="PS51192">
    <property type="entry name" value="HELICASE_ATP_BIND_1"/>
    <property type="match status" value="1"/>
</dbReference>
<dbReference type="GO" id="GO:0003723">
    <property type="term" value="F:RNA binding"/>
    <property type="evidence" value="ECO:0007669"/>
    <property type="project" value="TreeGrafter"/>
</dbReference>
<dbReference type="GeneID" id="65560561"/>
<protein>
    <recommendedName>
        <fullName evidence="1">RNA helicase</fullName>
        <ecNumber evidence="1">3.6.4.13</ecNumber>
    </recommendedName>
</protein>
<sequence length="667" mass="76046">MSLEDFNKLVREKLGFETYPYQKHISEEIEKNLDTKRFIIVSMPTGSGKTLIELSVAHYLSSKVSNNIIVLEPTRLLCDQMYHRFWKGVFGNDVGVEYEGNCESFEQGRKIVVSTPFTAAKCLDRADAIIIDEVHHAFGDARYEETLVNLEPRFLIGFTALLPSYKKYLIDSRLVKSLGQPEYLAYDFKSLSKIDPSFKLPKAIADIFDSEFNNLEDSLYEAFFKGLIKGNKETVKFLELTFYTYGKEAFCESYRRLIGKVEESPYIDSICDSKDLSHKARALRSVLNIYRVEEFKPVLIFTSRKSTAYEFERAISDLGKVKVITGDSSRYERLKVVQNLRRGEIDVLISTIVGEEGIDIPEAKLLIMTDVPQSALRFYQRLGRLIRGKEKDEGESSIKYLVVTLTPKTSEYDNLDDALRNLYLEGVDVSYLIEKREDKGPVARVVDIISKSGGQVLINQIDDTKKRSSLSLLSLLESNEGKSHIDEYVDRTLRDGKALYYYDDEIMGKIVSQVLLGSYCNIGFGETYMKLCNSEYKKIGEILLRKKGSIKLDKKSSLRPFMKLFLSSNLSEIMKELSEKKSEYEKELEGREFSVEVHVSKIGNGLLAQILISATVDSVTVNPKIQINYYDLKDEKLVKLNSLIIAYSSLINFYKLTFTGNGKVNSK</sequence>
<dbReference type="SMART" id="SM00487">
    <property type="entry name" value="DEXDc"/>
    <property type="match status" value="1"/>
</dbReference>
<reference evidence="9" key="1">
    <citation type="journal article" date="2021" name="Environ. Microbiol.">
        <title>New insights into the diversity and evolution of the archaeal mobilome from three complete genomes of Saccharolobus shibatae.</title>
        <authorList>
            <person name="Medvedeva S."/>
            <person name="Brandt D."/>
            <person name="Cvirkaite-Krupovic V."/>
            <person name="Liu Y."/>
            <person name="Severinov K."/>
            <person name="Ishino S."/>
            <person name="Ishino Y."/>
            <person name="Prangishvili D."/>
            <person name="Kalinowski J."/>
            <person name="Krupovic M."/>
        </authorList>
    </citation>
    <scope>NUCLEOTIDE SEQUENCE</scope>
    <source>
        <strain evidence="9">BEU9</strain>
    </source>
</reference>
<evidence type="ECO:0000256" key="3">
    <source>
        <dbReference type="ARBA" id="ARBA00022801"/>
    </source>
</evidence>
<dbReference type="GO" id="GO:0016787">
    <property type="term" value="F:hydrolase activity"/>
    <property type="evidence" value="ECO:0007669"/>
    <property type="project" value="UniProtKB-KW"/>
</dbReference>
<accession>A0A8F5BVZ6</accession>
<dbReference type="SMART" id="SM00490">
    <property type="entry name" value="HELICc"/>
    <property type="match status" value="1"/>
</dbReference>
<feature type="coiled-coil region" evidence="6">
    <location>
        <begin position="567"/>
        <end position="594"/>
    </location>
</feature>
<dbReference type="EC" id="3.6.4.13" evidence="1"/>
<dbReference type="GO" id="GO:0003724">
    <property type="term" value="F:RNA helicase activity"/>
    <property type="evidence" value="ECO:0007669"/>
    <property type="project" value="UniProtKB-EC"/>
</dbReference>
<keyword evidence="5" id="KW-0067">ATP-binding</keyword>
<evidence type="ECO:0000259" key="7">
    <source>
        <dbReference type="PROSITE" id="PS51192"/>
    </source>
</evidence>
<dbReference type="EMBL" id="CP077715">
    <property type="protein sequence ID" value="QXJ32479.1"/>
    <property type="molecule type" value="Genomic_DNA"/>
</dbReference>
<evidence type="ECO:0000259" key="8">
    <source>
        <dbReference type="PROSITE" id="PS51194"/>
    </source>
</evidence>
<dbReference type="PANTHER" id="PTHR47963:SF8">
    <property type="entry name" value="ATP-DEPENDENT RNA HELICASE DEAD"/>
    <property type="match status" value="1"/>
</dbReference>
<name>A0A8F5BVZ6_9CREN</name>
<evidence type="ECO:0000256" key="4">
    <source>
        <dbReference type="ARBA" id="ARBA00022806"/>
    </source>
</evidence>